<proteinExistence type="inferred from homology"/>
<organism evidence="7 8">
    <name type="scientific">Dongia sedimenti</name>
    <dbReference type="NCBI Taxonomy" id="3064282"/>
    <lineage>
        <taxon>Bacteria</taxon>
        <taxon>Pseudomonadati</taxon>
        <taxon>Pseudomonadota</taxon>
        <taxon>Alphaproteobacteria</taxon>
        <taxon>Rhodospirillales</taxon>
        <taxon>Dongiaceae</taxon>
        <taxon>Dongia</taxon>
    </lineage>
</organism>
<name>A0ABU0YPH1_9PROT</name>
<protein>
    <submittedName>
        <fullName evidence="7">C-terminal binding protein</fullName>
    </submittedName>
</protein>
<evidence type="ECO:0000313" key="7">
    <source>
        <dbReference type="EMBL" id="MDQ7248533.1"/>
    </source>
</evidence>
<dbReference type="InterPro" id="IPR043322">
    <property type="entry name" value="CtBP"/>
</dbReference>
<dbReference type="PANTHER" id="PTHR43761">
    <property type="entry name" value="D-ISOMER SPECIFIC 2-HYDROXYACID DEHYDROGENASE FAMILY PROTEIN (AFU_ORTHOLOGUE AFUA_1G13630)"/>
    <property type="match status" value="1"/>
</dbReference>
<keyword evidence="3" id="KW-0520">NAD</keyword>
<dbReference type="InterPro" id="IPR036291">
    <property type="entry name" value="NAD(P)-bd_dom_sf"/>
</dbReference>
<dbReference type="PANTHER" id="PTHR43761:SF1">
    <property type="entry name" value="D-ISOMER SPECIFIC 2-HYDROXYACID DEHYDROGENASE CATALYTIC DOMAIN-CONTAINING PROTEIN-RELATED"/>
    <property type="match status" value="1"/>
</dbReference>
<evidence type="ECO:0000256" key="4">
    <source>
        <dbReference type="RuleBase" id="RU003719"/>
    </source>
</evidence>
<sequence length="315" mass="33921">MPLIASPDASPETVGLLQSWKLPADVTLAVETGTIDNDALLIERCNKADAILLNWAKVSRAAIEACPNLKVISFLGIGVDGFVDFAAARERGIRVANVPGYGDRTVAEHAIALMFAVARRVAQFDTIVRGGGWAEHPSGLELKGRRIGLVGFGPIARETARMALGLGLEVVAWTRSAGRYRRNFSTVKFIDLAELFATSDVVSLHLSLNDATRGLIDAVLLGKLKPNAIVINTARGGLMDYDCLEKLLAENKIYGAGLDVFPTEPFPDRPMKQLPNVVLTPHIGFNSTAALERLVRGGLDNILNFFAGKPQNLIV</sequence>
<dbReference type="Proteomes" id="UP001230156">
    <property type="component" value="Unassembled WGS sequence"/>
</dbReference>
<accession>A0ABU0YPH1</accession>
<reference evidence="8" key="1">
    <citation type="submission" date="2023-08" db="EMBL/GenBank/DDBJ databases">
        <title>Rhodospirillaceae gen. nov., a novel taxon isolated from the Yangtze River Yuezi River estuary sludge.</title>
        <authorList>
            <person name="Ruan L."/>
        </authorList>
    </citation>
    <scope>NUCLEOTIDE SEQUENCE [LARGE SCALE GENOMIC DNA]</scope>
    <source>
        <strain evidence="8">R-7</strain>
    </source>
</reference>
<dbReference type="RefSeq" id="WP_379956013.1">
    <property type="nucleotide sequence ID" value="NZ_JAUYVI010000004.1"/>
</dbReference>
<comment type="similarity">
    <text evidence="1 4">Belongs to the D-isomer specific 2-hydroxyacid dehydrogenase family.</text>
</comment>
<dbReference type="Pfam" id="PF02826">
    <property type="entry name" value="2-Hacid_dh_C"/>
    <property type="match status" value="1"/>
</dbReference>
<comment type="caution">
    <text evidence="7">The sequence shown here is derived from an EMBL/GenBank/DDBJ whole genome shotgun (WGS) entry which is preliminary data.</text>
</comment>
<dbReference type="Pfam" id="PF00389">
    <property type="entry name" value="2-Hacid_dh"/>
    <property type="match status" value="1"/>
</dbReference>
<keyword evidence="2 4" id="KW-0560">Oxidoreductase</keyword>
<feature type="domain" description="D-isomer specific 2-hydroxyacid dehydrogenase catalytic" evidence="5">
    <location>
        <begin position="10"/>
        <end position="312"/>
    </location>
</feature>
<dbReference type="InterPro" id="IPR029753">
    <property type="entry name" value="D-isomer_DH_CS"/>
</dbReference>
<dbReference type="Gene3D" id="3.40.50.720">
    <property type="entry name" value="NAD(P)-binding Rossmann-like Domain"/>
    <property type="match status" value="2"/>
</dbReference>
<gene>
    <name evidence="7" type="ORF">Q8A70_12685</name>
</gene>
<dbReference type="PROSITE" id="PS00671">
    <property type="entry name" value="D_2_HYDROXYACID_DH_3"/>
    <property type="match status" value="1"/>
</dbReference>
<evidence type="ECO:0000256" key="1">
    <source>
        <dbReference type="ARBA" id="ARBA00005854"/>
    </source>
</evidence>
<evidence type="ECO:0000256" key="2">
    <source>
        <dbReference type="ARBA" id="ARBA00023002"/>
    </source>
</evidence>
<evidence type="ECO:0000259" key="5">
    <source>
        <dbReference type="Pfam" id="PF00389"/>
    </source>
</evidence>
<dbReference type="EMBL" id="JAUYVI010000004">
    <property type="protein sequence ID" value="MDQ7248533.1"/>
    <property type="molecule type" value="Genomic_DNA"/>
</dbReference>
<evidence type="ECO:0000259" key="6">
    <source>
        <dbReference type="Pfam" id="PF02826"/>
    </source>
</evidence>
<keyword evidence="8" id="KW-1185">Reference proteome</keyword>
<evidence type="ECO:0000313" key="8">
    <source>
        <dbReference type="Proteomes" id="UP001230156"/>
    </source>
</evidence>
<evidence type="ECO:0000256" key="3">
    <source>
        <dbReference type="ARBA" id="ARBA00023027"/>
    </source>
</evidence>
<feature type="domain" description="D-isomer specific 2-hydroxyacid dehydrogenase NAD-binding" evidence="6">
    <location>
        <begin position="111"/>
        <end position="284"/>
    </location>
</feature>
<dbReference type="InterPro" id="IPR050418">
    <property type="entry name" value="D-iso_2-hydroxyacid_DH_PdxB"/>
</dbReference>
<dbReference type="InterPro" id="IPR006140">
    <property type="entry name" value="D-isomer_DH_NAD-bd"/>
</dbReference>
<dbReference type="SUPFAM" id="SSF51735">
    <property type="entry name" value="NAD(P)-binding Rossmann-fold domains"/>
    <property type="match status" value="1"/>
</dbReference>
<dbReference type="InterPro" id="IPR006139">
    <property type="entry name" value="D-isomer_2_OHA_DH_cat_dom"/>
</dbReference>
<dbReference type="CDD" id="cd05299">
    <property type="entry name" value="CtBP_dh"/>
    <property type="match status" value="1"/>
</dbReference>
<dbReference type="SUPFAM" id="SSF52283">
    <property type="entry name" value="Formate/glycerate dehydrogenase catalytic domain-like"/>
    <property type="match status" value="1"/>
</dbReference>